<dbReference type="CDD" id="cd00085">
    <property type="entry name" value="HNHc"/>
    <property type="match status" value="1"/>
</dbReference>
<evidence type="ECO:0000313" key="3">
    <source>
        <dbReference type="Proteomes" id="UP001589862"/>
    </source>
</evidence>
<sequence>MSTPQTNVASTDDGIATTATTTDPLERASAELQALEQDRRALAAKHYRHLFDFALAYVRHSKPQTSAQQLTVPWLEEHDAGVLLRKMLAELARVTGTTDRTARQHIVAAVNLVQHGAELLNKLERGEISVPIAEAAAAQLKSIASPKKKHAPDGSAWEPGQYQEQVAEHEDAKGKLGRQLSELASTAPDDQDFRDQAAQARNEHHPQPPAQRHRRARANRYVRISSAADGMGRLEAFLSSADLTQLERKLAAATKHLRARGLSTGRTMRQLQADVFTDLLLAEDTAEDNISENQQPDSEETAPVPAAPVGLVPSQQPPTSGGTRPRISVQTHLLVTVSFEQLVALGGTVDERTLGFLKSAYPELYDRAMRNRRASRQGKKNRHRPPPPDAPDTDAHATVLGSAEPLSAPASAQAVAEAESVHIILTDPITGYPLGTGRKSRRVPQRVRELISYRDGHCRFPGCRVPADQCELDHWNDWSEGGHSGYRWMGLFCPTHHTGKTAGWWTVLAQPQLGDGVLEFSFPKTGKRTLTKPLRPLAPSAWDDYTARDEAQNPPPF</sequence>
<feature type="region of interest" description="Disordered" evidence="1">
    <location>
        <begin position="1"/>
        <end position="23"/>
    </location>
</feature>
<protein>
    <submittedName>
        <fullName evidence="2">HNH endonuclease signature motif containing protein</fullName>
    </submittedName>
</protein>
<feature type="compositionally biased region" description="Low complexity" evidence="1">
    <location>
        <begin position="9"/>
        <end position="23"/>
    </location>
</feature>
<evidence type="ECO:0000256" key="1">
    <source>
        <dbReference type="SAM" id="MobiDB-lite"/>
    </source>
</evidence>
<feature type="compositionally biased region" description="Basic and acidic residues" evidence="1">
    <location>
        <begin position="197"/>
        <end position="206"/>
    </location>
</feature>
<keyword evidence="2" id="KW-0255">Endonuclease</keyword>
<feature type="region of interest" description="Disordered" evidence="1">
    <location>
        <begin position="289"/>
        <end position="325"/>
    </location>
</feature>
<feature type="compositionally biased region" description="Low complexity" evidence="1">
    <location>
        <begin position="302"/>
        <end position="313"/>
    </location>
</feature>
<keyword evidence="2" id="KW-0540">Nuclease</keyword>
<comment type="caution">
    <text evidence="2">The sequence shown here is derived from an EMBL/GenBank/DDBJ whole genome shotgun (WGS) entry which is preliminary data.</text>
</comment>
<feature type="region of interest" description="Disordered" evidence="1">
    <location>
        <begin position="197"/>
        <end position="217"/>
    </location>
</feature>
<evidence type="ECO:0000313" key="2">
    <source>
        <dbReference type="EMBL" id="MFC0582556.1"/>
    </source>
</evidence>
<accession>A0ABV6PBQ4</accession>
<dbReference type="RefSeq" id="WP_377459806.1">
    <property type="nucleotide sequence ID" value="NZ_JBHLUB010000031.1"/>
</dbReference>
<dbReference type="GO" id="GO:0004519">
    <property type="term" value="F:endonuclease activity"/>
    <property type="evidence" value="ECO:0007669"/>
    <property type="project" value="UniProtKB-KW"/>
</dbReference>
<organism evidence="2 3">
    <name type="scientific">Micrococcoides hystricis</name>
    <dbReference type="NCBI Taxonomy" id="1572761"/>
    <lineage>
        <taxon>Bacteria</taxon>
        <taxon>Bacillati</taxon>
        <taxon>Actinomycetota</taxon>
        <taxon>Actinomycetes</taxon>
        <taxon>Micrococcales</taxon>
        <taxon>Micrococcaceae</taxon>
        <taxon>Micrococcoides</taxon>
    </lineage>
</organism>
<keyword evidence="3" id="KW-1185">Reference proteome</keyword>
<feature type="region of interest" description="Disordered" evidence="1">
    <location>
        <begin position="372"/>
        <end position="396"/>
    </location>
</feature>
<name>A0ABV6PBQ4_9MICC</name>
<dbReference type="EMBL" id="JBHLUB010000031">
    <property type="protein sequence ID" value="MFC0582556.1"/>
    <property type="molecule type" value="Genomic_DNA"/>
</dbReference>
<dbReference type="Proteomes" id="UP001589862">
    <property type="component" value="Unassembled WGS sequence"/>
</dbReference>
<dbReference type="InterPro" id="IPR003615">
    <property type="entry name" value="HNH_nuc"/>
</dbReference>
<proteinExistence type="predicted"/>
<keyword evidence="2" id="KW-0378">Hydrolase</keyword>
<gene>
    <name evidence="2" type="ORF">ACFFFR_09225</name>
</gene>
<feature type="compositionally biased region" description="Basic residues" evidence="1">
    <location>
        <begin position="372"/>
        <end position="385"/>
    </location>
</feature>
<feature type="region of interest" description="Disordered" evidence="1">
    <location>
        <begin position="531"/>
        <end position="557"/>
    </location>
</feature>
<reference evidence="2 3" key="1">
    <citation type="submission" date="2024-09" db="EMBL/GenBank/DDBJ databases">
        <authorList>
            <person name="Sun Q."/>
            <person name="Mori K."/>
        </authorList>
    </citation>
    <scope>NUCLEOTIDE SEQUENCE [LARGE SCALE GENOMIC DNA]</scope>
    <source>
        <strain evidence="2 3">NCAIM B.02604</strain>
    </source>
</reference>